<dbReference type="Proteomes" id="UP000829685">
    <property type="component" value="Unassembled WGS sequence"/>
</dbReference>
<feature type="region of interest" description="Disordered" evidence="1">
    <location>
        <begin position="51"/>
        <end position="105"/>
    </location>
</feature>
<dbReference type="AlphaFoldDB" id="A0A9P9WSU8"/>
<feature type="compositionally biased region" description="Basic residues" evidence="1">
    <location>
        <begin position="51"/>
        <end position="62"/>
    </location>
</feature>
<dbReference type="PANTHER" id="PTHR38116:SF9">
    <property type="entry name" value="BZIP DOMAIN-CONTAINING PROTEIN"/>
    <property type="match status" value="1"/>
</dbReference>
<feature type="compositionally biased region" description="Basic residues" evidence="1">
    <location>
        <begin position="14"/>
        <end position="23"/>
    </location>
</feature>
<evidence type="ECO:0000313" key="2">
    <source>
        <dbReference type="EMBL" id="KAI1877570.1"/>
    </source>
</evidence>
<dbReference type="PANTHER" id="PTHR38116">
    <property type="entry name" value="CHROMOSOME 7, WHOLE GENOME SHOTGUN SEQUENCE"/>
    <property type="match status" value="1"/>
</dbReference>
<accession>A0A9P9WSU8</accession>
<feature type="compositionally biased region" description="Basic and acidic residues" evidence="1">
    <location>
        <begin position="1"/>
        <end position="13"/>
    </location>
</feature>
<dbReference type="EMBL" id="JAFIMR010000006">
    <property type="protein sequence ID" value="KAI1877570.1"/>
    <property type="molecule type" value="Genomic_DNA"/>
</dbReference>
<sequence>MADERNPVTDPGKRPRTRQRIHKAPPELEVPDINNDAAERKRVLNVLAQRRYRQRKRQHRLGKSASVSCEQATEAQKGDEITHHGQDGISETSTSKPAGACSGGVEENPALAVESLPGVSSASDINLNNWPTDSLVPTSLASQAEAETDYGVAATAAHLSFDPVMPDILTSEEPLAIDPSILDFSSDSSTTSGIVDSTQISWTFPDSYLLPMPELKLLQAFLRIASCLQCEASMWDLNAISPFNDPTLSPMPTMMATSWAPTESQRTVVHHPLFDFLPWPSARDRLIAIFSMPDEFRPAEASGPLALVKFAYDMEDSAEGMRIWGSSPCDTSGWEVGQVLFERWWFIFDRQIIEQSNRWRNLRGAPSLRLKGPRVENMPPEHGDIDP</sequence>
<protein>
    <recommendedName>
        <fullName evidence="4">BZIP domain-containing protein</fullName>
    </recommendedName>
</protein>
<evidence type="ECO:0000313" key="3">
    <source>
        <dbReference type="Proteomes" id="UP000829685"/>
    </source>
</evidence>
<dbReference type="InterPro" id="IPR021833">
    <property type="entry name" value="DUF3425"/>
</dbReference>
<feature type="region of interest" description="Disordered" evidence="1">
    <location>
        <begin position="1"/>
        <end position="36"/>
    </location>
</feature>
<proteinExistence type="predicted"/>
<comment type="caution">
    <text evidence="2">The sequence shown here is derived from an EMBL/GenBank/DDBJ whole genome shotgun (WGS) entry which is preliminary data.</text>
</comment>
<keyword evidence="3" id="KW-1185">Reference proteome</keyword>
<feature type="compositionally biased region" description="Polar residues" evidence="1">
    <location>
        <begin position="65"/>
        <end position="74"/>
    </location>
</feature>
<gene>
    <name evidence="2" type="ORF">JX265_003578</name>
</gene>
<dbReference type="Pfam" id="PF11905">
    <property type="entry name" value="DUF3425"/>
    <property type="match status" value="1"/>
</dbReference>
<evidence type="ECO:0000256" key="1">
    <source>
        <dbReference type="SAM" id="MobiDB-lite"/>
    </source>
</evidence>
<name>A0A9P9WSU8_9PEZI</name>
<evidence type="ECO:0008006" key="4">
    <source>
        <dbReference type="Google" id="ProtNLM"/>
    </source>
</evidence>
<organism evidence="2 3">
    <name type="scientific">Neoarthrinium moseri</name>
    <dbReference type="NCBI Taxonomy" id="1658444"/>
    <lineage>
        <taxon>Eukaryota</taxon>
        <taxon>Fungi</taxon>
        <taxon>Dikarya</taxon>
        <taxon>Ascomycota</taxon>
        <taxon>Pezizomycotina</taxon>
        <taxon>Sordariomycetes</taxon>
        <taxon>Xylariomycetidae</taxon>
        <taxon>Amphisphaeriales</taxon>
        <taxon>Apiosporaceae</taxon>
        <taxon>Neoarthrinium</taxon>
    </lineage>
</organism>
<feature type="compositionally biased region" description="Basic and acidic residues" evidence="1">
    <location>
        <begin position="76"/>
        <end position="86"/>
    </location>
</feature>
<reference evidence="2" key="1">
    <citation type="submission" date="2021-03" db="EMBL/GenBank/DDBJ databases">
        <title>Revisited historic fungal species revealed as producer of novel bioactive compounds through whole genome sequencing and comparative genomics.</title>
        <authorList>
            <person name="Vignolle G.A."/>
            <person name="Hochenegger N."/>
            <person name="Mach R.L."/>
            <person name="Mach-Aigner A.R."/>
            <person name="Javad Rahimi M."/>
            <person name="Salim K.A."/>
            <person name="Chan C.M."/>
            <person name="Lim L.B.L."/>
            <person name="Cai F."/>
            <person name="Druzhinina I.S."/>
            <person name="U'Ren J.M."/>
            <person name="Derntl C."/>
        </authorList>
    </citation>
    <scope>NUCLEOTIDE SEQUENCE</scope>
    <source>
        <strain evidence="2">TUCIM 5799</strain>
    </source>
</reference>